<dbReference type="Pfam" id="PF13500">
    <property type="entry name" value="AAA_26"/>
    <property type="match status" value="1"/>
</dbReference>
<keyword evidence="1" id="KW-0315">Glutamine amidotransferase</keyword>
<evidence type="ECO:0000313" key="2">
    <source>
        <dbReference type="EMBL" id="KAG7368555.1"/>
    </source>
</evidence>
<dbReference type="PANTHER" id="PTHR21343">
    <property type="entry name" value="DETHIOBIOTIN SYNTHETASE"/>
    <property type="match status" value="1"/>
</dbReference>
<protein>
    <submittedName>
        <fullName evidence="2">Cobyrinic acid a,c-diamide synthase</fullName>
    </submittedName>
</protein>
<proteinExistence type="predicted"/>
<dbReference type="PANTHER" id="PTHR21343:SF8">
    <property type="entry name" value="DRTGG DOMAIN-CONTAINING PROTEIN"/>
    <property type="match status" value="1"/>
</dbReference>
<dbReference type="OrthoDB" id="444127at2759"/>
<gene>
    <name evidence="2" type="ORF">IV203_031298</name>
</gene>
<sequence length="458" mass="51173">MIKVTKISIAMALQRRLPPQNLFFSPLQRYIQHCRQSSVTAIALDEDEVSYRKSTSASTSSPPPLYVSATRQHVGKTTTSMALVSGLQKRFDQVGFMKPVGQVCLEVNDGGKTVQVDKDAVLVKEHFHLNHVKYNNISPVLIPRGYTRDYLDGHISYREQEELVHRAYAETSESSDIVLCEGTGHCAVGSIVHASNAQVASWLNAKMVLVANGGLGNTFDDLELNKALCDREGVDVCGVIVNKVQPDKLEQTREYIQKAFDMHWGKDEVPLVGVIPDRPFLGCPALADFERLFHTKLLTGRQHLLRHYRVRDLSLVATSLQVFLRDMRNNPSRTLYVCHASRNDILLGFLLESPLIADRGGTKANESALIVTGTDEYPLSDQVLDIVHAMKESESSPPVMLVPQSTSLVMEQIVNYTPKLNFEDSRRASTAVEHYEPYIDFDLLLERSGHLSEQETSP</sequence>
<evidence type="ECO:0000256" key="1">
    <source>
        <dbReference type="ARBA" id="ARBA00022962"/>
    </source>
</evidence>
<organism evidence="2 3">
    <name type="scientific">Nitzschia inconspicua</name>
    <dbReference type="NCBI Taxonomy" id="303405"/>
    <lineage>
        <taxon>Eukaryota</taxon>
        <taxon>Sar</taxon>
        <taxon>Stramenopiles</taxon>
        <taxon>Ochrophyta</taxon>
        <taxon>Bacillariophyta</taxon>
        <taxon>Bacillariophyceae</taxon>
        <taxon>Bacillariophycidae</taxon>
        <taxon>Bacillariales</taxon>
        <taxon>Bacillariaceae</taxon>
        <taxon>Nitzschia</taxon>
    </lineage>
</organism>
<dbReference type="Proteomes" id="UP000693970">
    <property type="component" value="Unassembled WGS sequence"/>
</dbReference>
<keyword evidence="3" id="KW-1185">Reference proteome</keyword>
<evidence type="ECO:0000313" key="3">
    <source>
        <dbReference type="Proteomes" id="UP000693970"/>
    </source>
</evidence>
<name>A0A9K3LTZ0_9STRA</name>
<dbReference type="CDD" id="cd03109">
    <property type="entry name" value="DTBS"/>
    <property type="match status" value="1"/>
</dbReference>
<reference evidence="2" key="2">
    <citation type="submission" date="2021-04" db="EMBL/GenBank/DDBJ databases">
        <authorList>
            <person name="Podell S."/>
        </authorList>
    </citation>
    <scope>NUCLEOTIDE SEQUENCE</scope>
    <source>
        <strain evidence="2">Hildebrandi</strain>
    </source>
</reference>
<dbReference type="EMBL" id="JAGRRH010000006">
    <property type="protein sequence ID" value="KAG7368555.1"/>
    <property type="molecule type" value="Genomic_DNA"/>
</dbReference>
<comment type="caution">
    <text evidence="2">The sequence shown here is derived from an EMBL/GenBank/DDBJ whole genome shotgun (WGS) entry which is preliminary data.</text>
</comment>
<dbReference type="AlphaFoldDB" id="A0A9K3LTZ0"/>
<reference evidence="2" key="1">
    <citation type="journal article" date="2021" name="Sci. Rep.">
        <title>Diploid genomic architecture of Nitzschia inconspicua, an elite biomass production diatom.</title>
        <authorList>
            <person name="Oliver A."/>
            <person name="Podell S."/>
            <person name="Pinowska A."/>
            <person name="Traller J.C."/>
            <person name="Smith S.R."/>
            <person name="McClure R."/>
            <person name="Beliaev A."/>
            <person name="Bohutskyi P."/>
            <person name="Hill E.A."/>
            <person name="Rabines A."/>
            <person name="Zheng H."/>
            <person name="Allen L.Z."/>
            <person name="Kuo A."/>
            <person name="Grigoriev I.V."/>
            <person name="Allen A.E."/>
            <person name="Hazlebeck D."/>
            <person name="Allen E.E."/>
        </authorList>
    </citation>
    <scope>NUCLEOTIDE SEQUENCE</scope>
    <source>
        <strain evidence="2">Hildebrandi</strain>
    </source>
</reference>
<accession>A0A9K3LTZ0</accession>